<gene>
    <name evidence="3" type="ORF">JKL49_08750</name>
</gene>
<feature type="domain" description="DJ-1/PfpI" evidence="2">
    <location>
        <begin position="54"/>
        <end position="217"/>
    </location>
</feature>
<evidence type="ECO:0000259" key="2">
    <source>
        <dbReference type="Pfam" id="PF01965"/>
    </source>
</evidence>
<dbReference type="AlphaFoldDB" id="A0A941HV79"/>
<feature type="chain" id="PRO_5036980962" evidence="1">
    <location>
        <begin position="26"/>
        <end position="372"/>
    </location>
</feature>
<sequence>MRTLVLAAAASAATLAFLHPVAPLAATGPSVALIAPDGLTLPAPKAGRARPLVVVLADSAGAETTDFTIPYGVLKESGVAEVRSVATGAGSIKLRPSLRVLADQTTAQFDRAEPAGADIIIVPAQVKPKSPELAAWLRAQAAKGATIVSICEGARVLANAGLLHDRRATTHWSALKGLTKAYPDTTWVRDRRYVQDGAVISTTGVSASIPASLALVEAIAGRAAAQATADRIGVREWGVEHRTADFQVTGADYRHAVASLAAFWTHEAVEAPITDGADEVALALRADTWSRSYRTKVVTTRVGLAPVRSRHGLTILPDAEPQAGRYVLPVQPGPAAAQIDANLAAMSKRYGPEAARLAKLGLEYDPPKAVAR</sequence>
<dbReference type="PANTHER" id="PTHR43130:SF3">
    <property type="entry name" value="HTH-TYPE TRANSCRIPTIONAL REGULATOR RV1931C"/>
    <property type="match status" value="1"/>
</dbReference>
<keyword evidence="1" id="KW-0732">Signal</keyword>
<keyword evidence="4" id="KW-1185">Reference proteome</keyword>
<dbReference type="InterPro" id="IPR052158">
    <property type="entry name" value="INH-QAR"/>
</dbReference>
<evidence type="ECO:0000256" key="1">
    <source>
        <dbReference type="SAM" id="SignalP"/>
    </source>
</evidence>
<comment type="caution">
    <text evidence="3">The sequence shown here is derived from an EMBL/GenBank/DDBJ whole genome shotgun (WGS) entry which is preliminary data.</text>
</comment>
<feature type="signal peptide" evidence="1">
    <location>
        <begin position="1"/>
        <end position="25"/>
    </location>
</feature>
<dbReference type="InterPro" id="IPR029062">
    <property type="entry name" value="Class_I_gatase-like"/>
</dbReference>
<dbReference type="SUPFAM" id="SSF52317">
    <property type="entry name" value="Class I glutamine amidotransferase-like"/>
    <property type="match status" value="1"/>
</dbReference>
<proteinExistence type="predicted"/>
<dbReference type="Gene3D" id="3.40.50.880">
    <property type="match status" value="1"/>
</dbReference>
<name>A0A941HV79_9CAUL</name>
<dbReference type="Pfam" id="PF01965">
    <property type="entry name" value="DJ-1_PfpI"/>
    <property type="match status" value="1"/>
</dbReference>
<protein>
    <submittedName>
        <fullName evidence="3">DJ-1/PfpI family protein</fullName>
    </submittedName>
</protein>
<organism evidence="3 4">
    <name type="scientific">Phenylobacterium glaciei</name>
    <dbReference type="NCBI Taxonomy" id="2803784"/>
    <lineage>
        <taxon>Bacteria</taxon>
        <taxon>Pseudomonadati</taxon>
        <taxon>Pseudomonadota</taxon>
        <taxon>Alphaproteobacteria</taxon>
        <taxon>Caulobacterales</taxon>
        <taxon>Caulobacteraceae</taxon>
        <taxon>Phenylobacterium</taxon>
    </lineage>
</organism>
<evidence type="ECO:0000313" key="3">
    <source>
        <dbReference type="EMBL" id="MBR7619474.1"/>
    </source>
</evidence>
<accession>A0A941HV79</accession>
<dbReference type="Proteomes" id="UP000622580">
    <property type="component" value="Unassembled WGS sequence"/>
</dbReference>
<reference evidence="3" key="1">
    <citation type="submission" date="2021-04" db="EMBL/GenBank/DDBJ databases">
        <title>Draft genome assembly of strain Phenylobacterium sp. 20VBR1 using MiniION and Illumina platforms.</title>
        <authorList>
            <person name="Thomas F.A."/>
            <person name="Krishnan K.P."/>
            <person name="Sinha R.K."/>
        </authorList>
    </citation>
    <scope>NUCLEOTIDE SEQUENCE</scope>
    <source>
        <strain evidence="3">20VBR1</strain>
    </source>
</reference>
<dbReference type="InterPro" id="IPR002818">
    <property type="entry name" value="DJ-1/PfpI"/>
</dbReference>
<dbReference type="PANTHER" id="PTHR43130">
    <property type="entry name" value="ARAC-FAMILY TRANSCRIPTIONAL REGULATOR"/>
    <property type="match status" value="1"/>
</dbReference>
<dbReference type="EMBL" id="JAGSGD010000001">
    <property type="protein sequence ID" value="MBR7619474.1"/>
    <property type="molecule type" value="Genomic_DNA"/>
</dbReference>
<dbReference type="RefSeq" id="WP_215339826.1">
    <property type="nucleotide sequence ID" value="NZ_JAGSGD010000001.1"/>
</dbReference>
<evidence type="ECO:0000313" key="4">
    <source>
        <dbReference type="Proteomes" id="UP000622580"/>
    </source>
</evidence>